<keyword evidence="3" id="KW-0325">Glycoprotein</keyword>
<evidence type="ECO:0000256" key="1">
    <source>
        <dbReference type="ARBA" id="ARBA00022729"/>
    </source>
</evidence>
<keyword evidence="5" id="KW-1185">Reference proteome</keyword>
<dbReference type="PRINTS" id="PR01185">
    <property type="entry name" value="INTEGRINA"/>
</dbReference>
<dbReference type="GO" id="GO:0005178">
    <property type="term" value="F:integrin binding"/>
    <property type="evidence" value="ECO:0007669"/>
    <property type="project" value="TreeGrafter"/>
</dbReference>
<evidence type="ECO:0000313" key="4">
    <source>
        <dbReference type="EMBL" id="OUJ76146.1"/>
    </source>
</evidence>
<dbReference type="SUPFAM" id="SSF69318">
    <property type="entry name" value="Integrin alpha N-terminal domain"/>
    <property type="match status" value="3"/>
</dbReference>
<evidence type="ECO:0008006" key="6">
    <source>
        <dbReference type="Google" id="ProtNLM"/>
    </source>
</evidence>
<dbReference type="AlphaFoldDB" id="A0A243WJV3"/>
<keyword evidence="1" id="KW-0732">Signal</keyword>
<evidence type="ECO:0000256" key="2">
    <source>
        <dbReference type="ARBA" id="ARBA00022737"/>
    </source>
</evidence>
<dbReference type="Pfam" id="PF13517">
    <property type="entry name" value="FG-GAP_3"/>
    <property type="match status" value="3"/>
</dbReference>
<dbReference type="PROSITE" id="PS51470">
    <property type="entry name" value="FG_GAP"/>
    <property type="match status" value="14"/>
</dbReference>
<dbReference type="EMBL" id="MTSE01000001">
    <property type="protein sequence ID" value="OUJ76146.1"/>
    <property type="molecule type" value="Genomic_DNA"/>
</dbReference>
<dbReference type="InterPro" id="IPR000413">
    <property type="entry name" value="Integrin_alpha"/>
</dbReference>
<dbReference type="SMART" id="SM00191">
    <property type="entry name" value="Int_alpha"/>
    <property type="match status" value="14"/>
</dbReference>
<evidence type="ECO:0000256" key="3">
    <source>
        <dbReference type="ARBA" id="ARBA00023180"/>
    </source>
</evidence>
<name>A0A243WJV3_9BACT</name>
<reference evidence="4 5" key="1">
    <citation type="submission" date="2017-01" db="EMBL/GenBank/DDBJ databases">
        <title>A new Hymenobacter.</title>
        <authorList>
            <person name="Liang Y."/>
            <person name="Feng F."/>
        </authorList>
    </citation>
    <scope>NUCLEOTIDE SEQUENCE [LARGE SCALE GENOMIC DNA]</scope>
    <source>
        <strain evidence="4">MIMBbqt21</strain>
    </source>
</reference>
<dbReference type="PANTHER" id="PTHR23220">
    <property type="entry name" value="INTEGRIN ALPHA"/>
    <property type="match status" value="1"/>
</dbReference>
<sequence>MRFVLRGLGRRGRVSLHPQAKASAIVADTTIRYAHAAAFSVDYVNSPAGVRQNYQVNERPASTGPLQVLLRLETQLRVRKEDSTTLTFTTNTGSTLLRYSGLRAWDATGRVLPAHLAWQDNTHALALEVDDTQATYPVTIDPLASTPSMTLTDPAPNYSGQFGYSVAGAGDVNGDGYSDAIIGVPGSDSQGRAYLFLGSSSGLNKTPAATLKDPAAALYSLFGFSVAGAGDVNGDGYADVIIGAWGTNADQGSAYLYLGSSTGLSATPSTTFNLANPYSLFGRSVAGLGDVNGDGYADILIGADGNTGQGHAYLYLGSRTGVSANPQSVLENPGRFGRSVAAAGDVNGDGYADAIVGAPAYNGNGATFLYLGSSTGLASAPSSTLLSPATSGDQFGFSVAGAGDVNGDGYADVVVGTYRPDYLRGRAYVYLGSSTGLGATPSTLMTDPTIEDKNFGSCVAAAGDVNGDGYADVLIGSPSTNDLKGRTYVYQGSAAGVSATPTTTLNDPTATRYDQFGFSAAGIGDVNGDGYADVLIGAWGSNNSNGSAHLYLGSTATLLTNANATFTASGAASFGYTVASAGDVNGDGYADVLIGANRTASSQGRAYLYLGSSSGLGTTAAATLSDPTATNNDQFGYGLAGVGDVNGDGYADIIVSAPGAYKLEGRAYLYLGASTGLSAQATLVLRDPLAVIHDNFAKCVASAGDVNGDGYADVLISADGNSTSQGQAYVYLGSSNGLPATPSISLLDPTATASDVFGSSLASAGDVNGDGYADVVVGAPGASNLQGRAYLYFGGSTGLSVTPSVTFPDPTTSYDSFGCSVSSAGDVNGDGYADVIIGANKAIGGNGRAYLYLGRSTGFSTTPSLILNNPGGNAPGFFGQSVAGAGDVNGDGYADVFIGAYLPVGGAGGRAYLFLGSSAGLSQTPNTFVTSQAGSSTDFFSYSVAGTGDVNGDGYADVLVGAWSTNIGASPQQGSAYLYLGNEGVSRVDRLRFYNADLTTPLTQTNVKESQVGLGLVARSAFGRVRARLVWEAVGNGVPFSTGTSITNSTAYSGRGAWTDLPVSTATELKSLIPKVGRTTRVRARLEYSAVSPLASITPQIGTGGTGALPRYSPWVYVDAQQLGQSTNSATPLPVNSSKETSLQLQAYPNPFQNQITVRLETEQPGPAILQLTDALGRVVAHRMLSLTRGTTTVTLQEAATLSPGLYILTLRQRSLLKSVTVIHQ</sequence>
<dbReference type="Gene3D" id="2.130.10.130">
    <property type="entry name" value="Integrin alpha, N-terminal"/>
    <property type="match status" value="8"/>
</dbReference>
<dbReference type="InterPro" id="IPR028994">
    <property type="entry name" value="Integrin_alpha_N"/>
</dbReference>
<dbReference type="GO" id="GO:0008305">
    <property type="term" value="C:integrin complex"/>
    <property type="evidence" value="ECO:0007669"/>
    <property type="project" value="InterPro"/>
</dbReference>
<dbReference type="InterPro" id="IPR013517">
    <property type="entry name" value="FG-GAP"/>
</dbReference>
<organism evidence="4 5">
    <name type="scientific">Hymenobacter crusticola</name>
    <dbReference type="NCBI Taxonomy" id="1770526"/>
    <lineage>
        <taxon>Bacteria</taxon>
        <taxon>Pseudomonadati</taxon>
        <taxon>Bacteroidota</taxon>
        <taxon>Cytophagia</taxon>
        <taxon>Cytophagales</taxon>
        <taxon>Hymenobacteraceae</taxon>
        <taxon>Hymenobacter</taxon>
    </lineage>
</organism>
<keyword evidence="2" id="KW-0677">Repeat</keyword>
<accession>A0A243WJV3</accession>
<dbReference type="GO" id="GO:0007229">
    <property type="term" value="P:integrin-mediated signaling pathway"/>
    <property type="evidence" value="ECO:0007669"/>
    <property type="project" value="TreeGrafter"/>
</dbReference>
<dbReference type="GO" id="GO:0098609">
    <property type="term" value="P:cell-cell adhesion"/>
    <property type="evidence" value="ECO:0007669"/>
    <property type="project" value="TreeGrafter"/>
</dbReference>
<dbReference type="InterPro" id="IPR026444">
    <property type="entry name" value="Secre_tail"/>
</dbReference>
<dbReference type="NCBIfam" id="TIGR04183">
    <property type="entry name" value="Por_Secre_tail"/>
    <property type="match status" value="1"/>
</dbReference>
<dbReference type="Proteomes" id="UP000194873">
    <property type="component" value="Unassembled WGS sequence"/>
</dbReference>
<evidence type="ECO:0000313" key="5">
    <source>
        <dbReference type="Proteomes" id="UP000194873"/>
    </source>
</evidence>
<dbReference type="GO" id="GO:0007160">
    <property type="term" value="P:cell-matrix adhesion"/>
    <property type="evidence" value="ECO:0007669"/>
    <property type="project" value="TreeGrafter"/>
</dbReference>
<dbReference type="Pfam" id="PF01839">
    <property type="entry name" value="FG-GAP"/>
    <property type="match status" value="8"/>
</dbReference>
<dbReference type="GO" id="GO:0033627">
    <property type="term" value="P:cell adhesion mediated by integrin"/>
    <property type="evidence" value="ECO:0007669"/>
    <property type="project" value="TreeGrafter"/>
</dbReference>
<protein>
    <recommendedName>
        <fullName evidence="6">Secretion system C-terminal sorting domain-containing protein</fullName>
    </recommendedName>
</protein>
<dbReference type="PANTHER" id="PTHR23220:SF133">
    <property type="entry name" value="INTEGRIN ALPHA-PS2"/>
    <property type="match status" value="1"/>
</dbReference>
<gene>
    <name evidence="4" type="ORF">BXP70_02415</name>
</gene>
<dbReference type="GO" id="GO:0009897">
    <property type="term" value="C:external side of plasma membrane"/>
    <property type="evidence" value="ECO:0007669"/>
    <property type="project" value="TreeGrafter"/>
</dbReference>
<comment type="caution">
    <text evidence="4">The sequence shown here is derived from an EMBL/GenBank/DDBJ whole genome shotgun (WGS) entry which is preliminary data.</text>
</comment>
<proteinExistence type="predicted"/>
<dbReference type="InterPro" id="IPR013519">
    <property type="entry name" value="Int_alpha_beta-p"/>
</dbReference>